<dbReference type="AlphaFoldDB" id="A0A368YBT9"/>
<feature type="domain" description="ABC transporter" evidence="8">
    <location>
        <begin position="4"/>
        <end position="233"/>
    </location>
</feature>
<dbReference type="PROSITE" id="PS00211">
    <property type="entry name" value="ABC_TRANSPORTER_1"/>
    <property type="match status" value="1"/>
</dbReference>
<dbReference type="Proteomes" id="UP000252585">
    <property type="component" value="Unassembled WGS sequence"/>
</dbReference>
<evidence type="ECO:0000256" key="3">
    <source>
        <dbReference type="ARBA" id="ARBA00022840"/>
    </source>
</evidence>
<evidence type="ECO:0000259" key="8">
    <source>
        <dbReference type="PROSITE" id="PS50893"/>
    </source>
</evidence>
<dbReference type="GO" id="GO:0015418">
    <property type="term" value="F:ABC-type quaternary ammonium compound transporting activity"/>
    <property type="evidence" value="ECO:0007669"/>
    <property type="project" value="UniProtKB-EC"/>
</dbReference>
<comment type="caution">
    <text evidence="9">The sequence shown here is derived from an EMBL/GenBank/DDBJ whole genome shotgun (WGS) entry which is preliminary data.</text>
</comment>
<dbReference type="InterPro" id="IPR017871">
    <property type="entry name" value="ABC_transporter-like_CS"/>
</dbReference>
<comment type="catalytic activity">
    <reaction evidence="4">
        <text>a quaternary ammonium(out) + ATP + H2O = a quaternary ammonium(in) + ADP + phosphate + H(+)</text>
        <dbReference type="Rhea" id="RHEA:11036"/>
        <dbReference type="ChEBI" id="CHEBI:15377"/>
        <dbReference type="ChEBI" id="CHEBI:15378"/>
        <dbReference type="ChEBI" id="CHEBI:30616"/>
        <dbReference type="ChEBI" id="CHEBI:35267"/>
        <dbReference type="ChEBI" id="CHEBI:43474"/>
        <dbReference type="ChEBI" id="CHEBI:456216"/>
        <dbReference type="EC" id="7.6.2.9"/>
    </reaction>
</comment>
<evidence type="ECO:0000256" key="7">
    <source>
        <dbReference type="ARBA" id="ARBA00070305"/>
    </source>
</evidence>
<organism evidence="9 10">
    <name type="scientific">Saliterribacillus persicus</name>
    <dbReference type="NCBI Taxonomy" id="930114"/>
    <lineage>
        <taxon>Bacteria</taxon>
        <taxon>Bacillati</taxon>
        <taxon>Bacillota</taxon>
        <taxon>Bacilli</taxon>
        <taxon>Bacillales</taxon>
        <taxon>Bacillaceae</taxon>
        <taxon>Saliterribacillus</taxon>
    </lineage>
</organism>
<dbReference type="EMBL" id="QPJJ01000002">
    <property type="protein sequence ID" value="RCW76898.1"/>
    <property type="molecule type" value="Genomic_DNA"/>
</dbReference>
<dbReference type="OrthoDB" id="9802264at2"/>
<dbReference type="SUPFAM" id="SSF52540">
    <property type="entry name" value="P-loop containing nucleoside triphosphate hydrolases"/>
    <property type="match status" value="1"/>
</dbReference>
<dbReference type="GO" id="GO:0005524">
    <property type="term" value="F:ATP binding"/>
    <property type="evidence" value="ECO:0007669"/>
    <property type="project" value="UniProtKB-KW"/>
</dbReference>
<evidence type="ECO:0000256" key="2">
    <source>
        <dbReference type="ARBA" id="ARBA00022741"/>
    </source>
</evidence>
<dbReference type="Pfam" id="PF00005">
    <property type="entry name" value="ABC_tran"/>
    <property type="match status" value="1"/>
</dbReference>
<evidence type="ECO:0000256" key="1">
    <source>
        <dbReference type="ARBA" id="ARBA00022448"/>
    </source>
</evidence>
<dbReference type="PANTHER" id="PTHR42781:SF4">
    <property type="entry name" value="SPERMIDINE_PUTRESCINE IMPORT ATP-BINDING PROTEIN POTA"/>
    <property type="match status" value="1"/>
</dbReference>
<accession>A0A368YBT9</accession>
<dbReference type="FunFam" id="3.40.50.300:FF:000425">
    <property type="entry name" value="Probable ABC transporter, ATP-binding subunit"/>
    <property type="match status" value="1"/>
</dbReference>
<dbReference type="InterPro" id="IPR050093">
    <property type="entry name" value="ABC_SmlMolc_Importer"/>
</dbReference>
<protein>
    <recommendedName>
        <fullName evidence="7">Carnitine transport ATP-binding protein OpuCA</fullName>
        <ecNumber evidence="6">7.6.2.9</ecNumber>
    </recommendedName>
</protein>
<dbReference type="Gene3D" id="3.40.50.300">
    <property type="entry name" value="P-loop containing nucleotide triphosphate hydrolases"/>
    <property type="match status" value="1"/>
</dbReference>
<keyword evidence="3 9" id="KW-0067">ATP-binding</keyword>
<dbReference type="PROSITE" id="PS50893">
    <property type="entry name" value="ABC_TRANSPORTER_2"/>
    <property type="match status" value="1"/>
</dbReference>
<evidence type="ECO:0000256" key="4">
    <source>
        <dbReference type="ARBA" id="ARBA00052482"/>
    </source>
</evidence>
<keyword evidence="10" id="KW-1185">Reference proteome</keyword>
<sequence>MLDVKLRKILSHFSLELNFKANKGITAIIGPSGSGKSMTLQCISGLEKPEHGEINLNNEILYSEEKKINRKPRVRRIGYVFQNYALFPHLTVEKNIGYGLQHLSKEDKNKRVEDILAKVELSAYKNRYPHELSGGQQQRVALARTLVTEPDLLLLDEPFSALDHHVKYKLEKELLTIIKENFHGIVLLVTHNMEEAYRLSDHLIIMDEGKILQSGERDTVFYQPRVKRAAEIIGCKNIFPINKSEGSDTYEVNGVPLNCKYTLREEPHYIGIYAQHITFVDKESTLTNTFSFEVVECIKGLHQSQLVIRVEKALTLNVSIPNHEAEKLSSDTNKVYLDPAHLFLLS</sequence>
<evidence type="ECO:0000313" key="10">
    <source>
        <dbReference type="Proteomes" id="UP000252585"/>
    </source>
</evidence>
<evidence type="ECO:0000256" key="6">
    <source>
        <dbReference type="ARBA" id="ARBA00066388"/>
    </source>
</evidence>
<dbReference type="InterPro" id="IPR027417">
    <property type="entry name" value="P-loop_NTPase"/>
</dbReference>
<dbReference type="InterPro" id="IPR003439">
    <property type="entry name" value="ABC_transporter-like_ATP-bd"/>
</dbReference>
<evidence type="ECO:0000313" key="9">
    <source>
        <dbReference type="EMBL" id="RCW76898.1"/>
    </source>
</evidence>
<reference evidence="9 10" key="1">
    <citation type="submission" date="2018-07" db="EMBL/GenBank/DDBJ databases">
        <title>Genomic Encyclopedia of Type Strains, Phase IV (KMG-IV): sequencing the most valuable type-strain genomes for metagenomic binning, comparative biology and taxonomic classification.</title>
        <authorList>
            <person name="Goeker M."/>
        </authorList>
    </citation>
    <scope>NUCLEOTIDE SEQUENCE [LARGE SCALE GENOMIC DNA]</scope>
    <source>
        <strain evidence="9 10">DSM 27696</strain>
    </source>
</reference>
<evidence type="ECO:0000256" key="5">
    <source>
        <dbReference type="ARBA" id="ARBA00063934"/>
    </source>
</evidence>
<dbReference type="InterPro" id="IPR003593">
    <property type="entry name" value="AAA+_ATPase"/>
</dbReference>
<dbReference type="SMART" id="SM00382">
    <property type="entry name" value="AAA"/>
    <property type="match status" value="1"/>
</dbReference>
<dbReference type="RefSeq" id="WP_114351664.1">
    <property type="nucleotide sequence ID" value="NZ_QPJJ01000002.1"/>
</dbReference>
<keyword evidence="1" id="KW-0813">Transport</keyword>
<dbReference type="GO" id="GO:0016887">
    <property type="term" value="F:ATP hydrolysis activity"/>
    <property type="evidence" value="ECO:0007669"/>
    <property type="project" value="InterPro"/>
</dbReference>
<proteinExistence type="predicted"/>
<dbReference type="PANTHER" id="PTHR42781">
    <property type="entry name" value="SPERMIDINE/PUTRESCINE IMPORT ATP-BINDING PROTEIN POTA"/>
    <property type="match status" value="1"/>
</dbReference>
<dbReference type="EC" id="7.6.2.9" evidence="6"/>
<keyword evidence="2" id="KW-0547">Nucleotide-binding</keyword>
<comment type="subunit">
    <text evidence="5">The complex is composed of two ATP-binding proteins (OpuCA), two transmembrane proteins (OpuCB and OpuCD) and a solute-binding protein (OpuCC).</text>
</comment>
<name>A0A368YBT9_9BACI</name>
<gene>
    <name evidence="9" type="ORF">DFR57_102173</name>
</gene>